<dbReference type="Pfam" id="PF00126">
    <property type="entry name" value="HTH_1"/>
    <property type="match status" value="1"/>
</dbReference>
<sequence>MDRLQAMEVFARVVEANSFSRASDSLDLSRTSVTTIVKSLEAHLRTPLLQRTTRKLKLTPEGAEYYEHCVRILAEISETEAAMAGAGRGPRGKLRVDMPATIGKWVVTPHLYRFHELYPDVELIVGYGDKLVDLIQDGVDCAIRVGELQDSTLIARRLADMQTITVASPQYLHRHGLPRTLDDLERHMAIHYISSKTNRAIPLSFTVDGRMVEVQVPGKLGFNDADAYVECGLTGTGILQPPRFMVGEHLRSGALVEILPQWRPRSLPISAIYPQSRHLAPKVRVFVEWVLGLFEASPLFTPEAVRRAGGGASTAQASVAGASDVRDASARDGSYGLAAGALAPLAD</sequence>
<dbReference type="GO" id="GO:0043565">
    <property type="term" value="F:sequence-specific DNA binding"/>
    <property type="evidence" value="ECO:0007669"/>
    <property type="project" value="TreeGrafter"/>
</dbReference>
<feature type="domain" description="HTH lysR-type" evidence="5">
    <location>
        <begin position="1"/>
        <end position="59"/>
    </location>
</feature>
<accession>A0A316FBP2</accession>
<dbReference type="EMBL" id="QGGT01000002">
    <property type="protein sequence ID" value="PWK34850.1"/>
    <property type="molecule type" value="Genomic_DNA"/>
</dbReference>
<evidence type="ECO:0000256" key="1">
    <source>
        <dbReference type="ARBA" id="ARBA00009437"/>
    </source>
</evidence>
<dbReference type="InterPro" id="IPR000847">
    <property type="entry name" value="LysR_HTH_N"/>
</dbReference>
<dbReference type="Gene3D" id="3.40.190.290">
    <property type="match status" value="1"/>
</dbReference>
<name>A0A316FBP2_9BURK</name>
<dbReference type="Pfam" id="PF03466">
    <property type="entry name" value="LysR_substrate"/>
    <property type="match status" value="1"/>
</dbReference>
<comment type="similarity">
    <text evidence="1">Belongs to the LysR transcriptional regulatory family.</text>
</comment>
<organism evidence="6 7">
    <name type="scientific">Cupriavidus plantarum</name>
    <dbReference type="NCBI Taxonomy" id="942865"/>
    <lineage>
        <taxon>Bacteria</taxon>
        <taxon>Pseudomonadati</taxon>
        <taxon>Pseudomonadota</taxon>
        <taxon>Betaproteobacteria</taxon>
        <taxon>Burkholderiales</taxon>
        <taxon>Burkholderiaceae</taxon>
        <taxon>Cupriavidus</taxon>
    </lineage>
</organism>
<keyword evidence="7" id="KW-1185">Reference proteome</keyword>
<dbReference type="FunFam" id="1.10.10.10:FF:000001">
    <property type="entry name" value="LysR family transcriptional regulator"/>
    <property type="match status" value="1"/>
</dbReference>
<keyword evidence="3" id="KW-0238">DNA-binding</keyword>
<comment type="caution">
    <text evidence="6">The sequence shown here is derived from an EMBL/GenBank/DDBJ whole genome shotgun (WGS) entry which is preliminary data.</text>
</comment>
<dbReference type="PROSITE" id="PS50931">
    <property type="entry name" value="HTH_LYSR"/>
    <property type="match status" value="1"/>
</dbReference>
<dbReference type="InterPro" id="IPR036388">
    <property type="entry name" value="WH-like_DNA-bd_sf"/>
</dbReference>
<evidence type="ECO:0000256" key="4">
    <source>
        <dbReference type="ARBA" id="ARBA00023163"/>
    </source>
</evidence>
<evidence type="ECO:0000313" key="7">
    <source>
        <dbReference type="Proteomes" id="UP000245754"/>
    </source>
</evidence>
<keyword evidence="4" id="KW-0804">Transcription</keyword>
<reference evidence="6 7" key="1">
    <citation type="submission" date="2018-05" db="EMBL/GenBank/DDBJ databases">
        <title>Genomic Encyclopedia of Type Strains, Phase IV (KMG-V): Genome sequencing to study the core and pangenomes of soil and plant-associated prokaryotes.</title>
        <authorList>
            <person name="Whitman W."/>
        </authorList>
    </citation>
    <scope>NUCLEOTIDE SEQUENCE [LARGE SCALE GENOMIC DNA]</scope>
    <source>
        <strain evidence="6 7">SLV-132</strain>
    </source>
</reference>
<dbReference type="InterPro" id="IPR036390">
    <property type="entry name" value="WH_DNA-bd_sf"/>
</dbReference>
<gene>
    <name evidence="6" type="ORF">C7419_102123</name>
</gene>
<dbReference type="GeneID" id="98341265"/>
<dbReference type="RefSeq" id="WP_109582948.1">
    <property type="nucleotide sequence ID" value="NZ_CAJPUX010000002.1"/>
</dbReference>
<dbReference type="GO" id="GO:0006351">
    <property type="term" value="P:DNA-templated transcription"/>
    <property type="evidence" value="ECO:0007669"/>
    <property type="project" value="TreeGrafter"/>
</dbReference>
<dbReference type="InterPro" id="IPR058163">
    <property type="entry name" value="LysR-type_TF_proteobact-type"/>
</dbReference>
<dbReference type="PANTHER" id="PTHR30537:SF72">
    <property type="entry name" value="LYSR FAMILY TRANSCRIPTIONAL REGULATOR"/>
    <property type="match status" value="1"/>
</dbReference>
<evidence type="ECO:0000313" key="6">
    <source>
        <dbReference type="EMBL" id="PWK34850.1"/>
    </source>
</evidence>
<dbReference type="AlphaFoldDB" id="A0A316FBP2"/>
<dbReference type="FunFam" id="3.40.190.290:FF:000001">
    <property type="entry name" value="Transcriptional regulator, LysR family"/>
    <property type="match status" value="1"/>
</dbReference>
<dbReference type="SUPFAM" id="SSF53850">
    <property type="entry name" value="Periplasmic binding protein-like II"/>
    <property type="match status" value="1"/>
</dbReference>
<protein>
    <submittedName>
        <fullName evidence="6">LysR family transcriptional regulator</fullName>
    </submittedName>
</protein>
<dbReference type="InterPro" id="IPR005119">
    <property type="entry name" value="LysR_subst-bd"/>
</dbReference>
<dbReference type="PANTHER" id="PTHR30537">
    <property type="entry name" value="HTH-TYPE TRANSCRIPTIONAL REGULATOR"/>
    <property type="match status" value="1"/>
</dbReference>
<dbReference type="CDD" id="cd08472">
    <property type="entry name" value="PBP2_CrgA_like_3"/>
    <property type="match status" value="1"/>
</dbReference>
<evidence type="ECO:0000256" key="3">
    <source>
        <dbReference type="ARBA" id="ARBA00023125"/>
    </source>
</evidence>
<keyword evidence="2" id="KW-0805">Transcription regulation</keyword>
<dbReference type="GO" id="GO:0003700">
    <property type="term" value="F:DNA-binding transcription factor activity"/>
    <property type="evidence" value="ECO:0007669"/>
    <property type="project" value="InterPro"/>
</dbReference>
<evidence type="ECO:0000259" key="5">
    <source>
        <dbReference type="PROSITE" id="PS50931"/>
    </source>
</evidence>
<dbReference type="SUPFAM" id="SSF46785">
    <property type="entry name" value="Winged helix' DNA-binding domain"/>
    <property type="match status" value="1"/>
</dbReference>
<proteinExistence type="inferred from homology"/>
<dbReference type="Gene3D" id="1.10.10.10">
    <property type="entry name" value="Winged helix-like DNA-binding domain superfamily/Winged helix DNA-binding domain"/>
    <property type="match status" value="1"/>
</dbReference>
<dbReference type="Proteomes" id="UP000245754">
    <property type="component" value="Unassembled WGS sequence"/>
</dbReference>
<evidence type="ECO:0000256" key="2">
    <source>
        <dbReference type="ARBA" id="ARBA00023015"/>
    </source>
</evidence>